<dbReference type="EMBL" id="JAYGIL010000022">
    <property type="protein sequence ID" value="MEA5404541.1"/>
    <property type="molecule type" value="Genomic_DNA"/>
</dbReference>
<organism evidence="4 5">
    <name type="scientific">Arcicella gelida</name>
    <dbReference type="NCBI Taxonomy" id="2984195"/>
    <lineage>
        <taxon>Bacteria</taxon>
        <taxon>Pseudomonadati</taxon>
        <taxon>Bacteroidota</taxon>
        <taxon>Cytophagia</taxon>
        <taxon>Cytophagales</taxon>
        <taxon>Flectobacillaceae</taxon>
        <taxon>Arcicella</taxon>
    </lineage>
</organism>
<keyword evidence="5" id="KW-1185">Reference proteome</keyword>
<dbReference type="InterPro" id="IPR008258">
    <property type="entry name" value="Transglycosylase_SLT_dom_1"/>
</dbReference>
<feature type="domain" description="LysM" evidence="3">
    <location>
        <begin position="760"/>
        <end position="803"/>
    </location>
</feature>
<evidence type="ECO:0000259" key="3">
    <source>
        <dbReference type="PROSITE" id="PS51782"/>
    </source>
</evidence>
<evidence type="ECO:0000313" key="4">
    <source>
        <dbReference type="EMBL" id="MEA5404541.1"/>
    </source>
</evidence>
<dbReference type="PANTHER" id="PTHR33734:SF22">
    <property type="entry name" value="MEMBRANE-BOUND LYTIC MUREIN TRANSGLYCOSYLASE D"/>
    <property type="match status" value="1"/>
</dbReference>
<feature type="signal peptide" evidence="2">
    <location>
        <begin position="1"/>
        <end position="20"/>
    </location>
</feature>
<proteinExistence type="predicted"/>
<comment type="caution">
    <text evidence="4">The sequence shown here is derived from an EMBL/GenBank/DDBJ whole genome shotgun (WGS) entry which is preliminary data.</text>
</comment>
<feature type="domain" description="LysM" evidence="3">
    <location>
        <begin position="532"/>
        <end position="576"/>
    </location>
</feature>
<dbReference type="CDD" id="cd16894">
    <property type="entry name" value="MltD-like"/>
    <property type="match status" value="1"/>
</dbReference>
<evidence type="ECO:0000256" key="2">
    <source>
        <dbReference type="SAM" id="SignalP"/>
    </source>
</evidence>
<feature type="domain" description="LysM" evidence="3">
    <location>
        <begin position="681"/>
        <end position="724"/>
    </location>
</feature>
<dbReference type="Pfam" id="PF01464">
    <property type="entry name" value="SLT"/>
    <property type="match status" value="1"/>
</dbReference>
<dbReference type="SUPFAM" id="SSF54106">
    <property type="entry name" value="LysM domain"/>
    <property type="match status" value="4"/>
</dbReference>
<name>A0ABU5S7U1_9BACT</name>
<dbReference type="SMART" id="SM00257">
    <property type="entry name" value="LysM"/>
    <property type="match status" value="4"/>
</dbReference>
<dbReference type="SUPFAM" id="SSF53955">
    <property type="entry name" value="Lysozyme-like"/>
    <property type="match status" value="1"/>
</dbReference>
<accession>A0ABU5S7U1</accession>
<feature type="domain" description="LysM" evidence="3">
    <location>
        <begin position="375"/>
        <end position="419"/>
    </location>
</feature>
<dbReference type="Gene3D" id="3.10.350.10">
    <property type="entry name" value="LysM domain"/>
    <property type="match status" value="4"/>
</dbReference>
<evidence type="ECO:0000256" key="1">
    <source>
        <dbReference type="SAM" id="MobiDB-lite"/>
    </source>
</evidence>
<dbReference type="PANTHER" id="PTHR33734">
    <property type="entry name" value="LYSM DOMAIN-CONTAINING GPI-ANCHORED PROTEIN 2"/>
    <property type="match status" value="1"/>
</dbReference>
<dbReference type="PROSITE" id="PS51782">
    <property type="entry name" value="LYSM"/>
    <property type="match status" value="4"/>
</dbReference>
<dbReference type="RefSeq" id="WP_323697952.1">
    <property type="nucleotide sequence ID" value="NZ_JAYGIL010000022.1"/>
</dbReference>
<feature type="chain" id="PRO_5046590742" evidence="2">
    <location>
        <begin position="21"/>
        <end position="805"/>
    </location>
</feature>
<dbReference type="InterPro" id="IPR036779">
    <property type="entry name" value="LysM_dom_sf"/>
</dbReference>
<dbReference type="CDD" id="cd00118">
    <property type="entry name" value="LysM"/>
    <property type="match status" value="5"/>
</dbReference>
<evidence type="ECO:0000313" key="5">
    <source>
        <dbReference type="Proteomes" id="UP001303899"/>
    </source>
</evidence>
<keyword evidence="2" id="KW-0732">Signal</keyword>
<sequence length="805" mass="90738">MNKYILLLIIVFSPFISSQAQSLPRSIKVGSVNVKYDSYARNIIEKEIQSLNNNRKYLDVLVDKMVIHFPVIEQILADAGIPDEIKYLCVQESVFDPDAISISGAVGYWQFKTETAREVGLRVDSFVDERKHLAASTKAAAIYLNRNNQLLKNWMTTLLSYRIGQGAIKNHPATDWVGKKEITVTNTTDWYLLRFLAHRFFLESEYNKAKNSSTNDFLYEYSNSKGKSVNEIANELAVSPAFIVQNNAWLKGTTVPKDKDYVVYVPMSNQKYRELSQNNLSSKPIVNQSAQVQDIGFPVLVRLTQGNSKTEPIFYEINGKRGILSIDGDTPASIANRGDISLSKFLKFNDLDADSRIIPNEVYYLRKKDHRAMVAYHTVESNETLWSIAQMYGIHLEDLMAKNRIPQMQRLQKGRLLWLIETRPDTPIQYVDSKKDTPKTSNTTEKTVVVTNVPKETEDKPVVITEKPKEEKKAEIETKELKPANPIVVETKEKVIAKEPIPTTDKVKTTVVAPESSNIPKVEDKVLTREIKAHVVSAKDTYFGIAQLYDMKVGEVLSLNNIKLDEKLQIGQVIKVYKPATSLVSGARESEKTPEVKIVENKTKDKNITTKPEQVVKIIPEVKPNTKTNVSTKEIKDAVEKSPAGNPSTSKIFTKDEKDIPKPDASKVIAKEETAKSSLKNTHTVKAKETLFSISRMYGITVAEIKKWNKLNSNIVEIDQELLVSNSTITPSVKLVEEPDSEKVAPKVIKETIQTIDNNVYHVVKTGETVFRVSKIHGVTVDQVVKWNNLKNFSVSVGQKLLIKK</sequence>
<dbReference type="Pfam" id="PF01476">
    <property type="entry name" value="LysM"/>
    <property type="match status" value="5"/>
</dbReference>
<gene>
    <name evidence="4" type="ORF">VB776_16535</name>
</gene>
<dbReference type="InterPro" id="IPR023346">
    <property type="entry name" value="Lysozyme-like_dom_sf"/>
</dbReference>
<reference evidence="4 5" key="1">
    <citation type="submission" date="2023-12" db="EMBL/GenBank/DDBJ databases">
        <title>Novel species of the genus Arcicella isolated from rivers.</title>
        <authorList>
            <person name="Lu H."/>
        </authorList>
    </citation>
    <scope>NUCLEOTIDE SEQUENCE [LARGE SCALE GENOMIC DNA]</scope>
    <source>
        <strain evidence="4 5">DC2W</strain>
    </source>
</reference>
<protein>
    <submittedName>
        <fullName evidence="4">LysM peptidoglycan-binding domain-containing protein</fullName>
    </submittedName>
</protein>
<dbReference type="InterPro" id="IPR018392">
    <property type="entry name" value="LysM"/>
</dbReference>
<feature type="region of interest" description="Disordered" evidence="1">
    <location>
        <begin position="638"/>
        <end position="659"/>
    </location>
</feature>
<dbReference type="Gene3D" id="1.10.530.10">
    <property type="match status" value="1"/>
</dbReference>
<dbReference type="Proteomes" id="UP001303899">
    <property type="component" value="Unassembled WGS sequence"/>
</dbReference>